<sequence>MTKVLYIKANPKPDTESNTFKLANEFIDEYKRLNKEDEVKVLDLYKENVTFLDGEQLEKMFGGQDNIMIEYAKQFKEFDKYVFAAPMWNLSIPAILKAYFDYITYVGVTFNYTEQGPVGLLENKKAMHVVTRGGNYSEGPAASFELGDKYVRTILTFMGVKDISTLKLENTNVLMGDELKQAINKAKEDAKKMAKEF</sequence>
<dbReference type="EMBL" id="AFNU02000010">
    <property type="protein sequence ID" value="ERJ11478.1"/>
    <property type="molecule type" value="Genomic_DNA"/>
</dbReference>
<dbReference type="Gene3D" id="3.40.50.360">
    <property type="match status" value="1"/>
</dbReference>
<dbReference type="AlphaFoldDB" id="U2E8I4"/>
<dbReference type="GO" id="GO:0009055">
    <property type="term" value="F:electron transfer activity"/>
    <property type="evidence" value="ECO:0007669"/>
    <property type="project" value="UniProtKB-UniRule"/>
</dbReference>
<comment type="caution">
    <text evidence="6">Lacks conserved residue(s) required for the propagation of feature annotation.</text>
</comment>
<dbReference type="EC" id="1.6.5.-" evidence="6"/>
<name>U2E8I4_9MOLU</name>
<accession>U2E8I4</accession>
<dbReference type="InterPro" id="IPR023048">
    <property type="entry name" value="NADH:quinone_OxRdtase_FMN_depd"/>
</dbReference>
<keyword evidence="1 6" id="KW-0285">Flavoprotein</keyword>
<dbReference type="InParanoid" id="U2E8I4"/>
<evidence type="ECO:0000256" key="6">
    <source>
        <dbReference type="HAMAP-Rule" id="MF_01216"/>
    </source>
</evidence>
<dbReference type="Pfam" id="PF02525">
    <property type="entry name" value="Flavodoxin_2"/>
    <property type="match status" value="1"/>
</dbReference>
<evidence type="ECO:0000313" key="8">
    <source>
        <dbReference type="EMBL" id="ERJ11478.1"/>
    </source>
</evidence>
<comment type="subunit">
    <text evidence="6">Homodimer.</text>
</comment>
<feature type="binding site" evidence="6">
    <location>
        <begin position="131"/>
        <end position="134"/>
    </location>
    <ligand>
        <name>FMN</name>
        <dbReference type="ChEBI" id="CHEBI:58210"/>
    </ligand>
</feature>
<gene>
    <name evidence="6" type="primary">azoR</name>
    <name evidence="8" type="ORF">HLPCO_002390</name>
</gene>
<comment type="cofactor">
    <cofactor evidence="6">
        <name>FMN</name>
        <dbReference type="ChEBI" id="CHEBI:58210"/>
    </cofactor>
    <text evidence="6">Binds 1 FMN per subunit.</text>
</comment>
<dbReference type="GO" id="GO:0016655">
    <property type="term" value="F:oxidoreductase activity, acting on NAD(P)H, quinone or similar compound as acceptor"/>
    <property type="evidence" value="ECO:0007669"/>
    <property type="project" value="InterPro"/>
</dbReference>
<proteinExistence type="inferred from homology"/>
<dbReference type="InterPro" id="IPR050104">
    <property type="entry name" value="FMN-dep_NADH:Q_OxRdtase_AzoR1"/>
</dbReference>
<feature type="domain" description="Flavodoxin-like fold" evidence="7">
    <location>
        <begin position="2"/>
        <end position="192"/>
    </location>
</feature>
<keyword evidence="9" id="KW-1185">Reference proteome</keyword>
<keyword evidence="3 6" id="KW-0560">Oxidoreductase</keyword>
<dbReference type="GO" id="GO:0010181">
    <property type="term" value="F:FMN binding"/>
    <property type="evidence" value="ECO:0007669"/>
    <property type="project" value="UniProtKB-UniRule"/>
</dbReference>
<comment type="catalytic activity">
    <reaction evidence="6">
        <text>2 a quinone + NADH + H(+) = 2 a 1,4-benzosemiquinone + NAD(+)</text>
        <dbReference type="Rhea" id="RHEA:65952"/>
        <dbReference type="ChEBI" id="CHEBI:15378"/>
        <dbReference type="ChEBI" id="CHEBI:57540"/>
        <dbReference type="ChEBI" id="CHEBI:57945"/>
        <dbReference type="ChEBI" id="CHEBI:132124"/>
        <dbReference type="ChEBI" id="CHEBI:134225"/>
    </reaction>
</comment>
<dbReference type="OrthoDB" id="9805013at2"/>
<comment type="catalytic activity">
    <reaction evidence="5">
        <text>N,N-dimethyl-1,4-phenylenediamine + anthranilate + 2 NAD(+) = 2-(4-dimethylaminophenyl)diazenylbenzoate + 2 NADH + 2 H(+)</text>
        <dbReference type="Rhea" id="RHEA:55872"/>
        <dbReference type="ChEBI" id="CHEBI:15378"/>
        <dbReference type="ChEBI" id="CHEBI:15783"/>
        <dbReference type="ChEBI" id="CHEBI:16567"/>
        <dbReference type="ChEBI" id="CHEBI:57540"/>
        <dbReference type="ChEBI" id="CHEBI:57945"/>
        <dbReference type="ChEBI" id="CHEBI:71579"/>
        <dbReference type="EC" id="1.7.1.17"/>
    </reaction>
    <physiologicalReaction direction="right-to-left" evidence="5">
        <dbReference type="Rhea" id="RHEA:55874"/>
    </physiologicalReaction>
</comment>
<comment type="function">
    <text evidence="6">Quinone reductase that provides resistance to thiol-specific stress caused by electrophilic quinones.</text>
</comment>
<evidence type="ECO:0000256" key="4">
    <source>
        <dbReference type="ARBA" id="ARBA00023027"/>
    </source>
</evidence>
<evidence type="ECO:0000256" key="3">
    <source>
        <dbReference type="ARBA" id="ARBA00023002"/>
    </source>
</evidence>
<comment type="function">
    <text evidence="6">Also exhibits azoreductase activity. Catalyzes the reductive cleavage of the azo bond in aromatic azo compounds to the corresponding amines.</text>
</comment>
<organism evidence="8 9">
    <name type="scientific">Haloplasma contractile SSD-17B</name>
    <dbReference type="NCBI Taxonomy" id="1033810"/>
    <lineage>
        <taxon>Bacteria</taxon>
        <taxon>Bacillati</taxon>
        <taxon>Mycoplasmatota</taxon>
        <taxon>Mollicutes</taxon>
        <taxon>Haloplasmatales</taxon>
        <taxon>Haloplasmataceae</taxon>
        <taxon>Haloplasma</taxon>
    </lineage>
</organism>
<dbReference type="GO" id="GO:0016652">
    <property type="term" value="F:oxidoreductase activity, acting on NAD(P)H as acceptor"/>
    <property type="evidence" value="ECO:0007669"/>
    <property type="project" value="UniProtKB-UniRule"/>
</dbReference>
<comment type="caution">
    <text evidence="8">The sequence shown here is derived from an EMBL/GenBank/DDBJ whole genome shotgun (WGS) entry which is preliminary data.</text>
</comment>
<dbReference type="eggNOG" id="COG1182">
    <property type="taxonomic scope" value="Bacteria"/>
</dbReference>
<reference evidence="8 9" key="2">
    <citation type="journal article" date="2013" name="PLoS ONE">
        <title>INDIGO - INtegrated Data Warehouse of MIcrobial GenOmes with Examples from the Red Sea Extremophiles.</title>
        <authorList>
            <person name="Alam I."/>
            <person name="Antunes A."/>
            <person name="Kamau A.A."/>
            <person name="Ba Alawi W."/>
            <person name="Kalkatawi M."/>
            <person name="Stingl U."/>
            <person name="Bajic V.B."/>
        </authorList>
    </citation>
    <scope>NUCLEOTIDE SEQUENCE [LARGE SCALE GENOMIC DNA]</scope>
    <source>
        <strain evidence="8 9">SSD-17B</strain>
    </source>
</reference>
<reference evidence="8 9" key="1">
    <citation type="journal article" date="2011" name="J. Bacteriol.">
        <title>Genome sequence of Haloplasma contractile, an unusual contractile bacterium from a deep-sea anoxic brine lake.</title>
        <authorList>
            <person name="Antunes A."/>
            <person name="Alam I."/>
            <person name="El Dorry H."/>
            <person name="Siam R."/>
            <person name="Robertson A."/>
            <person name="Bajic V.B."/>
            <person name="Stingl U."/>
        </authorList>
    </citation>
    <scope>NUCLEOTIDE SEQUENCE [LARGE SCALE GENOMIC DNA]</scope>
    <source>
        <strain evidence="8 9">SSD-17B</strain>
    </source>
</reference>
<feature type="binding site" evidence="6">
    <location>
        <begin position="87"/>
        <end position="90"/>
    </location>
    <ligand>
        <name>FMN</name>
        <dbReference type="ChEBI" id="CHEBI:58210"/>
    </ligand>
</feature>
<evidence type="ECO:0000256" key="1">
    <source>
        <dbReference type="ARBA" id="ARBA00022630"/>
    </source>
</evidence>
<evidence type="ECO:0000256" key="2">
    <source>
        <dbReference type="ARBA" id="ARBA00022643"/>
    </source>
</evidence>
<dbReference type="InterPro" id="IPR003680">
    <property type="entry name" value="Flavodoxin_fold"/>
</dbReference>
<dbReference type="InterPro" id="IPR029039">
    <property type="entry name" value="Flavoprotein-like_sf"/>
</dbReference>
<dbReference type="Proteomes" id="UP000005707">
    <property type="component" value="Unassembled WGS sequence"/>
</dbReference>
<evidence type="ECO:0000259" key="7">
    <source>
        <dbReference type="Pfam" id="PF02525"/>
    </source>
</evidence>
<protein>
    <recommendedName>
        <fullName evidence="6">FMN dependent NADH:quinone oxidoreductase</fullName>
        <ecNumber evidence="6">1.6.5.-</ecNumber>
    </recommendedName>
    <alternativeName>
        <fullName evidence="6">Azo-dye reductase</fullName>
    </alternativeName>
    <alternativeName>
        <fullName evidence="6">FMN-dependent NADH-azo compound oxidoreductase</fullName>
    </alternativeName>
    <alternativeName>
        <fullName evidence="6">FMN-dependent NADH-azoreductase</fullName>
        <ecNumber evidence="6">1.7.1.17</ecNumber>
    </alternativeName>
</protein>
<dbReference type="PANTHER" id="PTHR43741">
    <property type="entry name" value="FMN-DEPENDENT NADH-AZOREDUCTASE 1"/>
    <property type="match status" value="1"/>
</dbReference>
<comment type="similarity">
    <text evidence="6">Belongs to the azoreductase type 1 family.</text>
</comment>
<evidence type="ECO:0000256" key="5">
    <source>
        <dbReference type="ARBA" id="ARBA00048542"/>
    </source>
</evidence>
<dbReference type="SUPFAM" id="SSF52218">
    <property type="entry name" value="Flavoproteins"/>
    <property type="match status" value="1"/>
</dbReference>
<dbReference type="HAMAP" id="MF_01216">
    <property type="entry name" value="Azoreductase_type1"/>
    <property type="match status" value="1"/>
</dbReference>
<dbReference type="EC" id="1.7.1.17" evidence="6"/>
<keyword evidence="4 6" id="KW-0520">NAD</keyword>
<keyword evidence="2 6" id="KW-0288">FMN</keyword>
<dbReference type="FunCoup" id="U2E8I4">
    <property type="interactions" value="15"/>
</dbReference>
<dbReference type="PANTHER" id="PTHR43741:SF7">
    <property type="entry name" value="FMN-DEPENDENT NADH:QUINONE OXIDOREDUCTASE"/>
    <property type="match status" value="1"/>
</dbReference>
<evidence type="ECO:0000313" key="9">
    <source>
        <dbReference type="Proteomes" id="UP000005707"/>
    </source>
</evidence>
<dbReference type="RefSeq" id="WP_008827036.1">
    <property type="nucleotide sequence ID" value="NZ_AFNU02000010.1"/>
</dbReference>